<sequence length="72" mass="7793">MDIIDMSLNRLEKQGVNSLTPSGVPVHCAHFPSQLVSPTPLAQARTGRAERLAYVKLDLITALQQAVSLPQV</sequence>
<evidence type="ECO:0000313" key="1">
    <source>
        <dbReference type="EMBL" id="KAK2857632.1"/>
    </source>
</evidence>
<dbReference type="Proteomes" id="UP001187315">
    <property type="component" value="Unassembled WGS sequence"/>
</dbReference>
<reference evidence="1" key="1">
    <citation type="submission" date="2023-08" db="EMBL/GenBank/DDBJ databases">
        <title>Pelteobagrus vachellii genome.</title>
        <authorList>
            <person name="Liu H."/>
        </authorList>
    </citation>
    <scope>NUCLEOTIDE SEQUENCE</scope>
    <source>
        <strain evidence="1">PRFRI_2022a</strain>
        <tissue evidence="1">Muscle</tissue>
    </source>
</reference>
<evidence type="ECO:0000313" key="2">
    <source>
        <dbReference type="Proteomes" id="UP001187315"/>
    </source>
</evidence>
<name>A0AA88NK83_TACVA</name>
<protein>
    <submittedName>
        <fullName evidence="1">Uncharacterized protein</fullName>
    </submittedName>
</protein>
<dbReference type="AlphaFoldDB" id="A0AA88NK83"/>
<keyword evidence="2" id="KW-1185">Reference proteome</keyword>
<dbReference type="EMBL" id="JAVHJS010000005">
    <property type="protein sequence ID" value="KAK2857632.1"/>
    <property type="molecule type" value="Genomic_DNA"/>
</dbReference>
<comment type="caution">
    <text evidence="1">The sequence shown here is derived from an EMBL/GenBank/DDBJ whole genome shotgun (WGS) entry which is preliminary data.</text>
</comment>
<accession>A0AA88NK83</accession>
<organism evidence="1 2">
    <name type="scientific">Tachysurus vachellii</name>
    <name type="common">Darkbarbel catfish</name>
    <name type="synonym">Pelteobagrus vachellii</name>
    <dbReference type="NCBI Taxonomy" id="175792"/>
    <lineage>
        <taxon>Eukaryota</taxon>
        <taxon>Metazoa</taxon>
        <taxon>Chordata</taxon>
        <taxon>Craniata</taxon>
        <taxon>Vertebrata</taxon>
        <taxon>Euteleostomi</taxon>
        <taxon>Actinopterygii</taxon>
        <taxon>Neopterygii</taxon>
        <taxon>Teleostei</taxon>
        <taxon>Ostariophysi</taxon>
        <taxon>Siluriformes</taxon>
        <taxon>Bagridae</taxon>
        <taxon>Tachysurus</taxon>
    </lineage>
</organism>
<proteinExistence type="predicted"/>
<gene>
    <name evidence="1" type="ORF">Q7C36_005551</name>
</gene>